<evidence type="ECO:0000313" key="3">
    <source>
        <dbReference type="Proteomes" id="UP000297741"/>
    </source>
</evidence>
<name>A0ABY2KH36_9RHOB</name>
<organism evidence="2 3">
    <name type="scientific">Pseudotabrizicola sediminis</name>
    <dbReference type="NCBI Taxonomy" id="2486418"/>
    <lineage>
        <taxon>Bacteria</taxon>
        <taxon>Pseudomonadati</taxon>
        <taxon>Pseudomonadota</taxon>
        <taxon>Alphaproteobacteria</taxon>
        <taxon>Rhodobacterales</taxon>
        <taxon>Paracoccaceae</taxon>
        <taxon>Pseudotabrizicola</taxon>
    </lineage>
</organism>
<protein>
    <submittedName>
        <fullName evidence="2">Uncharacterized protein</fullName>
    </submittedName>
</protein>
<gene>
    <name evidence="2" type="ORF">EEB11_17985</name>
</gene>
<evidence type="ECO:0000313" key="2">
    <source>
        <dbReference type="EMBL" id="TGD41590.1"/>
    </source>
</evidence>
<evidence type="ECO:0000256" key="1">
    <source>
        <dbReference type="SAM" id="MobiDB-lite"/>
    </source>
</evidence>
<dbReference type="RefSeq" id="WP_135433759.1">
    <property type="nucleotide sequence ID" value="NZ_RPEM01000019.1"/>
</dbReference>
<reference evidence="2 3" key="1">
    <citation type="submission" date="2018-11" db="EMBL/GenBank/DDBJ databases">
        <title>Tabrizicola sp. isolated from sediment of alpine lake.</title>
        <authorList>
            <person name="Liu Z."/>
        </authorList>
    </citation>
    <scope>NUCLEOTIDE SEQUENCE [LARGE SCALE GENOMIC DNA]</scope>
    <source>
        <strain evidence="2 3">DRYC-M-16</strain>
    </source>
</reference>
<dbReference type="EMBL" id="RPEM01000019">
    <property type="protein sequence ID" value="TGD41590.1"/>
    <property type="molecule type" value="Genomic_DNA"/>
</dbReference>
<accession>A0ABY2KH36</accession>
<keyword evidence="3" id="KW-1185">Reference proteome</keyword>
<comment type="caution">
    <text evidence="2">The sequence shown here is derived from an EMBL/GenBank/DDBJ whole genome shotgun (WGS) entry which is preliminary data.</text>
</comment>
<dbReference type="Proteomes" id="UP000297741">
    <property type="component" value="Unassembled WGS sequence"/>
</dbReference>
<proteinExistence type="predicted"/>
<feature type="region of interest" description="Disordered" evidence="1">
    <location>
        <begin position="358"/>
        <end position="384"/>
    </location>
</feature>
<sequence>MISWDALTPDPDYRRRQQDLGLRRAVVSFNDRAVPGLGNLWFSMPVAWALLGLKIAADRNLNAVTVTNAIEALAMKAAHSASSGAVDKAVGSRLRGHRKLALVDDLSYASLSRRGAYVSQPLRQMLQQPLDGLALATGGRFATLELASDVLTLLEGKPLKELLDALDAWVGGKGSGKKPPVADSISPLFSVPRPLAIKLRSRLFEEGRPEDLARRRSVRDADWLDETRADARVFAEATPRPPFDAEHWRDLRAGSALLALRHKALLLLRDMEGALLDARQAGLPVRFTTKEAVARFAAQIEDLGRDAVTMAPMIEPAGETDSLAFLRLLLSADPGTVVRGLVMRDGTVLRLDDDRILPGPVGDDLRPPGAPPEEGEEDEQPDLRRLHAMRMLVAELDAAIVAGDAA</sequence>